<evidence type="ECO:0000256" key="4">
    <source>
        <dbReference type="ARBA" id="ARBA00023242"/>
    </source>
</evidence>
<dbReference type="OrthoDB" id="427368at2759"/>
<dbReference type="PANTHER" id="PTHR19932">
    <property type="entry name" value="WD REPEAT AND HMG-BOX DNA BINDING PROTEIN"/>
    <property type="match status" value="1"/>
</dbReference>
<dbReference type="CDD" id="cd00200">
    <property type="entry name" value="WD40"/>
    <property type="match status" value="1"/>
</dbReference>
<dbReference type="GO" id="GO:0006281">
    <property type="term" value="P:DNA repair"/>
    <property type="evidence" value="ECO:0007669"/>
    <property type="project" value="TreeGrafter"/>
</dbReference>
<feature type="domain" description="WDHD1/CFT4 second beta-propeller" evidence="7">
    <location>
        <begin position="423"/>
        <end position="718"/>
    </location>
</feature>
<feature type="compositionally biased region" description="Polar residues" evidence="6">
    <location>
        <begin position="340"/>
        <end position="352"/>
    </location>
</feature>
<evidence type="ECO:0000313" key="10">
    <source>
        <dbReference type="EMBL" id="RDX58212.1"/>
    </source>
</evidence>
<keyword evidence="3" id="KW-0677">Repeat</keyword>
<dbReference type="GO" id="GO:0006261">
    <property type="term" value="P:DNA-templated DNA replication"/>
    <property type="evidence" value="ECO:0007669"/>
    <property type="project" value="TreeGrafter"/>
</dbReference>
<dbReference type="InterPro" id="IPR036322">
    <property type="entry name" value="WD40_repeat_dom_sf"/>
</dbReference>
<dbReference type="InterPro" id="IPR019775">
    <property type="entry name" value="WD40_repeat_CS"/>
</dbReference>
<dbReference type="PANTHER" id="PTHR19932:SF10">
    <property type="entry name" value="WD REPEAT AND HMG-BOX DNA-BINDING PROTEIN 1"/>
    <property type="match status" value="1"/>
</dbReference>
<feature type="domain" description="WDHD1 first WD40" evidence="9">
    <location>
        <begin position="23"/>
        <end position="305"/>
    </location>
</feature>
<dbReference type="Pfam" id="PF12341">
    <property type="entry name" value="Mcl1_mid"/>
    <property type="match status" value="1"/>
</dbReference>
<organism evidence="10 11">
    <name type="scientific">Mucuna pruriens</name>
    <name type="common">Velvet bean</name>
    <name type="synonym">Dolichos pruriens</name>
    <dbReference type="NCBI Taxonomy" id="157652"/>
    <lineage>
        <taxon>Eukaryota</taxon>
        <taxon>Viridiplantae</taxon>
        <taxon>Streptophyta</taxon>
        <taxon>Embryophyta</taxon>
        <taxon>Tracheophyta</taxon>
        <taxon>Spermatophyta</taxon>
        <taxon>Magnoliopsida</taxon>
        <taxon>eudicotyledons</taxon>
        <taxon>Gunneridae</taxon>
        <taxon>Pentapetalae</taxon>
        <taxon>rosids</taxon>
        <taxon>fabids</taxon>
        <taxon>Fabales</taxon>
        <taxon>Fabaceae</taxon>
        <taxon>Papilionoideae</taxon>
        <taxon>50 kb inversion clade</taxon>
        <taxon>NPAAA clade</taxon>
        <taxon>indigoferoid/millettioid clade</taxon>
        <taxon>Phaseoleae</taxon>
        <taxon>Mucuna</taxon>
    </lineage>
</organism>
<feature type="domain" description="WDHD1/CFT4 helical bundle" evidence="8">
    <location>
        <begin position="727"/>
        <end position="830"/>
    </location>
</feature>
<keyword evidence="10" id="KW-0238">DNA-binding</keyword>
<dbReference type="GO" id="GO:0003677">
    <property type="term" value="F:DNA binding"/>
    <property type="evidence" value="ECO:0007669"/>
    <property type="project" value="UniProtKB-KW"/>
</dbReference>
<dbReference type="GO" id="GO:0043596">
    <property type="term" value="C:nuclear replication fork"/>
    <property type="evidence" value="ECO:0007669"/>
    <property type="project" value="TreeGrafter"/>
</dbReference>
<dbReference type="GO" id="GO:0003682">
    <property type="term" value="F:chromatin binding"/>
    <property type="evidence" value="ECO:0007669"/>
    <property type="project" value="TreeGrafter"/>
</dbReference>
<evidence type="ECO:0000259" key="8">
    <source>
        <dbReference type="Pfam" id="PF20946"/>
    </source>
</evidence>
<dbReference type="SMART" id="SM00320">
    <property type="entry name" value="WD40"/>
    <property type="match status" value="6"/>
</dbReference>
<sequence>MKVRSVKLREAHAAKGGRASFCSVLWDQQAQHLVTASSSDVSICIHDPLFPSLTPRILRHHRDGVTALALSPNSTCLASGSVDHSVKLYKFPGGEFETNITRFTLPIRSLAFNKSGSMLAAAGDDEGIKLINTVDGSIARVLKGHKGSVTGLAFDPNGEYLASLDSTGTVILWELHSGRIVHNLKGIAPDTGVDVSTMNVLCWSPDGETLAVPGLRNDVVMYDRDTAEKLFSFRGDHIQSICFLCWSPNGKYIATSGLDKQVLIWDVDRKQDIDRQKFDERVCCMAWKPIENALAVMDVTGKYGIWENVIPSSMKPPTEDIPVQYKSNGVLLFDEEDPENSASGSLSDVGENSNEEFEPPSRKRLRKQSLSEENLDEDGGEEIALYPKVDSHKKRSRSSKENLDIGNMGFRSTMVTSKAKMQEAFQPGSTPVQPGKRRFLCYNMLGCITSIEHDGYSHIEIDFHDTGSAPRVPSMTDHFGFTMAALNENGSVFANPCKGEKNMSTLMYRPFSSWASNSEWSMRFEGEEVKVVALGAAWVAAVTSFNYLRIFSEGGFQRHVISLDGPVVTASGFKDNLAVVTHASDCLSSNDQMLEFGVFNIPHGTQPLRGRLPLSPGSSLSWFGFSEEGQLCSYDSKGVLRSYTSQFGGSWIPLFRFNIRLTMCTGLIAIKEKKSDENYWVTGLNASKLFCVVFKKPDDFPQVMPKPVLTPLSLSFPLASSDLGSEALENEFMMNSLHLFEIQRRMEEMASVGLDTTLLDDDAFNLEAAQDKCILRLIASCCNSDKLVRATELVKLLSLEKSMRGAIKLVTALKLPNLAEKFSSILEERLLDEAKKTTETNLKDNCIAPITADALHSGSKARTCTETLNAVTMSSSPNLSAPLFKKKEKTQEGAKAVVNKTAMVNEIEKVKQTADETRNKVGDMRQMQQTPHPHDPSTKSSNKHGLNNSETNLGQSNRPSNPFLKSTIKGALLLGLGQQCRPAHNPSSFSTVGEELNFSSKHVIARDCCPGLGLASLGVNSIDREGSVGRPVHSPLGLTDEAVVWSRSPINSISIVSWSGQLINFFPFGRGNWS</sequence>
<dbReference type="FunFam" id="2.130.10.10:FF:001570">
    <property type="entry name" value="Transducin family protein / WD-40 repeat family protein"/>
    <property type="match status" value="1"/>
</dbReference>
<feature type="region of interest" description="Disordered" evidence="6">
    <location>
        <begin position="909"/>
        <end position="962"/>
    </location>
</feature>
<evidence type="ECO:0000256" key="6">
    <source>
        <dbReference type="SAM" id="MobiDB-lite"/>
    </source>
</evidence>
<dbReference type="Pfam" id="PF24817">
    <property type="entry name" value="WD40_WDHD1_1st"/>
    <property type="match status" value="1"/>
</dbReference>
<gene>
    <name evidence="10" type="primary">wdhd1</name>
    <name evidence="10" type="ORF">CR513_62486</name>
</gene>
<evidence type="ECO:0000313" key="11">
    <source>
        <dbReference type="Proteomes" id="UP000257109"/>
    </source>
</evidence>
<dbReference type="SUPFAM" id="SSF50978">
    <property type="entry name" value="WD40 repeat-like"/>
    <property type="match status" value="1"/>
</dbReference>
<keyword evidence="2 5" id="KW-0853">WD repeat</keyword>
<feature type="region of interest" description="Disordered" evidence="6">
    <location>
        <begin position="336"/>
        <end position="405"/>
    </location>
</feature>
<evidence type="ECO:0000256" key="5">
    <source>
        <dbReference type="PROSITE-ProRule" id="PRU00221"/>
    </source>
</evidence>
<accession>A0A371E0A1</accession>
<comment type="subcellular location">
    <subcellularLocation>
        <location evidence="1">Nucleus</location>
    </subcellularLocation>
</comment>
<dbReference type="AlphaFoldDB" id="A0A371E0A1"/>
<feature type="repeat" description="WD" evidence="5">
    <location>
        <begin position="142"/>
        <end position="183"/>
    </location>
</feature>
<dbReference type="GO" id="GO:0000278">
    <property type="term" value="P:mitotic cell cycle"/>
    <property type="evidence" value="ECO:0007669"/>
    <property type="project" value="TreeGrafter"/>
</dbReference>
<feature type="repeat" description="WD" evidence="5">
    <location>
        <begin position="58"/>
        <end position="99"/>
    </location>
</feature>
<dbReference type="InterPro" id="IPR048591">
    <property type="entry name" value="WDHD1/CFT4_hel"/>
</dbReference>
<dbReference type="PROSITE" id="PS50294">
    <property type="entry name" value="WD_REPEATS_REGION"/>
    <property type="match status" value="3"/>
</dbReference>
<evidence type="ECO:0000256" key="2">
    <source>
        <dbReference type="ARBA" id="ARBA00022574"/>
    </source>
</evidence>
<evidence type="ECO:0000256" key="1">
    <source>
        <dbReference type="ARBA" id="ARBA00004123"/>
    </source>
</evidence>
<evidence type="ECO:0000259" key="7">
    <source>
        <dbReference type="Pfam" id="PF12341"/>
    </source>
</evidence>
<feature type="repeat" description="WD" evidence="5">
    <location>
        <begin position="234"/>
        <end position="275"/>
    </location>
</feature>
<protein>
    <submittedName>
        <fullName evidence="10">WD repeat and HMG-box DNA-binding protein 1</fullName>
    </submittedName>
</protein>
<dbReference type="Pfam" id="PF20946">
    <property type="entry name" value="Ctf4_C"/>
    <property type="match status" value="1"/>
</dbReference>
<dbReference type="InterPro" id="IPR001680">
    <property type="entry name" value="WD40_rpt"/>
</dbReference>
<name>A0A371E0A1_MUCPR</name>
<reference evidence="10" key="1">
    <citation type="submission" date="2018-05" db="EMBL/GenBank/DDBJ databases">
        <title>Draft genome of Mucuna pruriens seed.</title>
        <authorList>
            <person name="Nnadi N.E."/>
            <person name="Vos R."/>
            <person name="Hasami M.H."/>
            <person name="Devisetty U.K."/>
            <person name="Aguiy J.C."/>
        </authorList>
    </citation>
    <scope>NUCLEOTIDE SEQUENCE [LARGE SCALE GENOMIC DNA]</scope>
    <source>
        <strain evidence="10">JCA_2017</strain>
    </source>
</reference>
<evidence type="ECO:0000259" key="9">
    <source>
        <dbReference type="Pfam" id="PF24817"/>
    </source>
</evidence>
<proteinExistence type="predicted"/>
<dbReference type="PROSITE" id="PS00678">
    <property type="entry name" value="WD_REPEATS_1"/>
    <property type="match status" value="1"/>
</dbReference>
<comment type="caution">
    <text evidence="10">The sequence shown here is derived from an EMBL/GenBank/DDBJ whole genome shotgun (WGS) entry which is preliminary data.</text>
</comment>
<dbReference type="PROSITE" id="PS50082">
    <property type="entry name" value="WD_REPEATS_2"/>
    <property type="match status" value="3"/>
</dbReference>
<feature type="compositionally biased region" description="Basic and acidic residues" evidence="6">
    <location>
        <begin position="909"/>
        <end position="923"/>
    </location>
</feature>
<keyword evidence="4" id="KW-0539">Nucleus</keyword>
<evidence type="ECO:0000256" key="3">
    <source>
        <dbReference type="ARBA" id="ARBA00022737"/>
    </source>
</evidence>
<dbReference type="Gene3D" id="2.130.10.10">
    <property type="entry name" value="YVTN repeat-like/Quinoprotein amine dehydrogenase"/>
    <property type="match status" value="3"/>
</dbReference>
<feature type="non-terminal residue" evidence="10">
    <location>
        <position position="1"/>
    </location>
</feature>
<dbReference type="InterPro" id="IPR057646">
    <property type="entry name" value="WD40_WDHD1_1st"/>
</dbReference>
<dbReference type="STRING" id="157652.A0A371E0A1"/>
<dbReference type="InterPro" id="IPR022100">
    <property type="entry name" value="WDHD1/CFT4_beta-prop_2nd"/>
</dbReference>
<feature type="compositionally biased region" description="Polar residues" evidence="6">
    <location>
        <begin position="938"/>
        <end position="962"/>
    </location>
</feature>
<dbReference type="Proteomes" id="UP000257109">
    <property type="component" value="Unassembled WGS sequence"/>
</dbReference>
<dbReference type="InterPro" id="IPR015943">
    <property type="entry name" value="WD40/YVTN_repeat-like_dom_sf"/>
</dbReference>
<dbReference type="FunFam" id="2.130.10.10:FF:002324">
    <property type="entry name" value="Transducin family protein / WD-40 repeat family protein"/>
    <property type="match status" value="1"/>
</dbReference>
<dbReference type="EMBL" id="QJKJ01017721">
    <property type="protein sequence ID" value="RDX58212.1"/>
    <property type="molecule type" value="Genomic_DNA"/>
</dbReference>
<keyword evidence="11" id="KW-1185">Reference proteome</keyword>